<feature type="region of interest" description="Disordered" evidence="6">
    <location>
        <begin position="248"/>
        <end position="268"/>
    </location>
</feature>
<feature type="domain" description="Carbohydrate kinase PfkB" evidence="7">
    <location>
        <begin position="152"/>
        <end position="333"/>
    </location>
</feature>
<comment type="similarity">
    <text evidence="1">Belongs to the carbohydrate kinase PfkB family.</text>
</comment>
<evidence type="ECO:0000256" key="3">
    <source>
        <dbReference type="ARBA" id="ARBA00022741"/>
    </source>
</evidence>
<evidence type="ECO:0000256" key="5">
    <source>
        <dbReference type="ARBA" id="ARBA00022840"/>
    </source>
</evidence>
<dbReference type="SUPFAM" id="SSF53613">
    <property type="entry name" value="Ribokinase-like"/>
    <property type="match status" value="1"/>
</dbReference>
<reference evidence="8" key="1">
    <citation type="submission" date="2022-08" db="EMBL/GenBank/DDBJ databases">
        <title>Draft genome sequence of Microbacterium arabinogalactanolyticum JCM 9171.</title>
        <authorList>
            <person name="Fujita K."/>
            <person name="Ishiwata A."/>
            <person name="Fushinobu S."/>
        </authorList>
    </citation>
    <scope>NUCLEOTIDE SEQUENCE</scope>
    <source>
        <strain evidence="8">JCM 9171</strain>
    </source>
</reference>
<evidence type="ECO:0000313" key="8">
    <source>
        <dbReference type="EMBL" id="GLC84048.1"/>
    </source>
</evidence>
<keyword evidence="4 8" id="KW-0418">Kinase</keyword>
<dbReference type="InterPro" id="IPR011611">
    <property type="entry name" value="PfkB_dom"/>
</dbReference>
<accession>A0ABQ5NE23</accession>
<evidence type="ECO:0000256" key="6">
    <source>
        <dbReference type="SAM" id="MobiDB-lite"/>
    </source>
</evidence>
<keyword evidence="5" id="KW-0067">ATP-binding</keyword>
<dbReference type="EMBL" id="BRZC01000003">
    <property type="protein sequence ID" value="GLC84048.1"/>
    <property type="molecule type" value="Genomic_DNA"/>
</dbReference>
<keyword evidence="3" id="KW-0547">Nucleotide-binding</keyword>
<keyword evidence="9" id="KW-1185">Reference proteome</keyword>
<dbReference type="CDD" id="cd01164">
    <property type="entry name" value="FruK_PfkB_like"/>
    <property type="match status" value="1"/>
</dbReference>
<evidence type="ECO:0000313" key="9">
    <source>
        <dbReference type="Proteomes" id="UP001165068"/>
    </source>
</evidence>
<evidence type="ECO:0000259" key="7">
    <source>
        <dbReference type="Pfam" id="PF00294"/>
    </source>
</evidence>
<dbReference type="Gene3D" id="3.40.1190.20">
    <property type="match status" value="1"/>
</dbReference>
<protein>
    <submittedName>
        <fullName evidence="8">Sugar kinase</fullName>
    </submittedName>
</protein>
<evidence type="ECO:0000256" key="1">
    <source>
        <dbReference type="ARBA" id="ARBA00010688"/>
    </source>
</evidence>
<dbReference type="Pfam" id="PF00294">
    <property type="entry name" value="PfkB"/>
    <property type="match status" value="2"/>
</dbReference>
<evidence type="ECO:0000256" key="2">
    <source>
        <dbReference type="ARBA" id="ARBA00022679"/>
    </source>
</evidence>
<name>A0ABQ5NE23_9MICO</name>
<dbReference type="InterPro" id="IPR017583">
    <property type="entry name" value="Tagatose/fructose_Pkinase"/>
</dbReference>
<feature type="region of interest" description="Disordered" evidence="6">
    <location>
        <begin position="350"/>
        <end position="387"/>
    </location>
</feature>
<keyword evidence="2" id="KW-0808">Transferase</keyword>
<comment type="caution">
    <text evidence="8">The sequence shown here is derived from an EMBL/GenBank/DDBJ whole genome shotgun (WGS) entry which is preliminary data.</text>
</comment>
<feature type="compositionally biased region" description="Basic and acidic residues" evidence="6">
    <location>
        <begin position="354"/>
        <end position="373"/>
    </location>
</feature>
<dbReference type="PANTHER" id="PTHR46566">
    <property type="entry name" value="1-PHOSPHOFRUCTOKINASE-RELATED"/>
    <property type="match status" value="1"/>
</dbReference>
<proteinExistence type="inferred from homology"/>
<evidence type="ECO:0000256" key="4">
    <source>
        <dbReference type="ARBA" id="ARBA00022777"/>
    </source>
</evidence>
<dbReference type="InterPro" id="IPR029056">
    <property type="entry name" value="Ribokinase-like"/>
</dbReference>
<gene>
    <name evidence="8" type="ORF">MIAR_06360</name>
</gene>
<feature type="domain" description="Carbohydrate kinase PfkB" evidence="7">
    <location>
        <begin position="23"/>
        <end position="110"/>
    </location>
</feature>
<dbReference type="GO" id="GO:0016301">
    <property type="term" value="F:kinase activity"/>
    <property type="evidence" value="ECO:0007669"/>
    <property type="project" value="UniProtKB-KW"/>
</dbReference>
<dbReference type="PANTHER" id="PTHR46566:SF5">
    <property type="entry name" value="1-PHOSPHOFRUCTOKINASE"/>
    <property type="match status" value="1"/>
</dbReference>
<organism evidence="8 9">
    <name type="scientific">Microbacterium arabinogalactanolyticum</name>
    <dbReference type="NCBI Taxonomy" id="69365"/>
    <lineage>
        <taxon>Bacteria</taxon>
        <taxon>Bacillati</taxon>
        <taxon>Actinomycetota</taxon>
        <taxon>Actinomycetes</taxon>
        <taxon>Micrococcales</taxon>
        <taxon>Microbacteriaceae</taxon>
        <taxon>Microbacterium</taxon>
    </lineage>
</organism>
<dbReference type="Proteomes" id="UP001165068">
    <property type="component" value="Unassembled WGS sequence"/>
</dbReference>
<sequence length="387" mass="39166">MIITVTPNPALDLTWHVAALEIGGVHRADAGKSRAGGKGLNVARVAHAQGASAVAITTSGGATGAEFAAELDASGVPHVLVPVTASTRRSIALVDEALGDTTIVNERGEAPTDVEWTALKDAVARALARVSASDARADGLGDAAGPDAGGQDVLVISGSLPPGTPDDLLPSLIRLGRDAGAAVIVDTSGPAMLTAADAGASVLKPNQHELRDATGLDDPIEGARELLRRGVELVLLSLGADGMLAVSAAPSEPRASGTPGEEREHDGELRADAAPVSILHARLDTALAGNPTGAGDAGVAACAVLMDAGNHDPEAILRRATAWSAAAVLMPLAGDIHPSWPELEHALTVTARPDSVDAHPGPERQLPERESRAADPGTAESDPKETR</sequence>
<dbReference type="RefSeq" id="WP_285631211.1">
    <property type="nucleotide sequence ID" value="NZ_BAAAUK010000003.1"/>
</dbReference>